<evidence type="ECO:0000256" key="3">
    <source>
        <dbReference type="PROSITE-ProRule" id="PRU00284"/>
    </source>
</evidence>
<comment type="similarity">
    <text evidence="2">Belongs to the methyl-accepting chemotaxis (MCP) protein family.</text>
</comment>
<dbReference type="InterPro" id="IPR004089">
    <property type="entry name" value="MCPsignal_dom"/>
</dbReference>
<evidence type="ECO:0000256" key="1">
    <source>
        <dbReference type="ARBA" id="ARBA00022500"/>
    </source>
</evidence>
<keyword evidence="4" id="KW-0812">Transmembrane</keyword>
<evidence type="ECO:0000259" key="6">
    <source>
        <dbReference type="PROSITE" id="PS50885"/>
    </source>
</evidence>
<dbReference type="Gene3D" id="6.10.340.10">
    <property type="match status" value="1"/>
</dbReference>
<feature type="transmembrane region" description="Helical" evidence="4">
    <location>
        <begin position="186"/>
        <end position="208"/>
    </location>
</feature>
<dbReference type="PRINTS" id="PR00260">
    <property type="entry name" value="CHEMTRNSDUCR"/>
</dbReference>
<keyword evidence="4" id="KW-1133">Transmembrane helix</keyword>
<gene>
    <name evidence="7" type="ORF">bsdtb5_18540</name>
</gene>
<dbReference type="RefSeq" id="WP_271715770.1">
    <property type="nucleotide sequence ID" value="NZ_AP024169.1"/>
</dbReference>
<dbReference type="Pfam" id="PF00015">
    <property type="entry name" value="MCPsignal"/>
    <property type="match status" value="1"/>
</dbReference>
<dbReference type="InterPro" id="IPR051310">
    <property type="entry name" value="MCP_chemotaxis"/>
</dbReference>
<dbReference type="GO" id="GO:0004888">
    <property type="term" value="F:transmembrane signaling receptor activity"/>
    <property type="evidence" value="ECO:0007669"/>
    <property type="project" value="InterPro"/>
</dbReference>
<dbReference type="PROSITE" id="PS50885">
    <property type="entry name" value="HAMP"/>
    <property type="match status" value="1"/>
</dbReference>
<evidence type="ECO:0000256" key="4">
    <source>
        <dbReference type="SAM" id="Phobius"/>
    </source>
</evidence>
<dbReference type="KEGG" id="ahb:bsdtb5_18540"/>
<keyword evidence="8" id="KW-1185">Reference proteome</keyword>
<evidence type="ECO:0000259" key="5">
    <source>
        <dbReference type="PROSITE" id="PS50111"/>
    </source>
</evidence>
<reference evidence="7 8" key="1">
    <citation type="submission" date="2020-11" db="EMBL/GenBank/DDBJ databases">
        <title>Draft genome sequencing of a Lachnospiraceae strain isolated from anoxic soil subjected to BSD treatment.</title>
        <authorList>
            <person name="Uek A."/>
            <person name="Tonouchi A."/>
        </authorList>
    </citation>
    <scope>NUCLEOTIDE SEQUENCE [LARGE SCALE GENOMIC DNA]</scope>
    <source>
        <strain evidence="7 8">TB5</strain>
    </source>
</reference>
<dbReference type="SMART" id="SM00304">
    <property type="entry name" value="HAMP"/>
    <property type="match status" value="1"/>
</dbReference>
<dbReference type="InterPro" id="IPR003660">
    <property type="entry name" value="HAMP_dom"/>
</dbReference>
<dbReference type="CDD" id="cd06225">
    <property type="entry name" value="HAMP"/>
    <property type="match status" value="1"/>
</dbReference>
<dbReference type="Pfam" id="PF00672">
    <property type="entry name" value="HAMP"/>
    <property type="match status" value="1"/>
</dbReference>
<dbReference type="GO" id="GO:0005886">
    <property type="term" value="C:plasma membrane"/>
    <property type="evidence" value="ECO:0007669"/>
    <property type="project" value="TreeGrafter"/>
</dbReference>
<keyword evidence="3" id="KW-0807">Transducer</keyword>
<evidence type="ECO:0000256" key="2">
    <source>
        <dbReference type="ARBA" id="ARBA00029447"/>
    </source>
</evidence>
<dbReference type="Gene3D" id="1.10.287.950">
    <property type="entry name" value="Methyl-accepting chemotaxis protein"/>
    <property type="match status" value="1"/>
</dbReference>
<organism evidence="7 8">
    <name type="scientific">Anaeromicropila herbilytica</name>
    <dbReference type="NCBI Taxonomy" id="2785025"/>
    <lineage>
        <taxon>Bacteria</taxon>
        <taxon>Bacillati</taxon>
        <taxon>Bacillota</taxon>
        <taxon>Clostridia</taxon>
        <taxon>Lachnospirales</taxon>
        <taxon>Lachnospiraceae</taxon>
        <taxon>Anaeromicropila</taxon>
    </lineage>
</organism>
<feature type="domain" description="Methyl-accepting transducer" evidence="5">
    <location>
        <begin position="267"/>
        <end position="496"/>
    </location>
</feature>
<keyword evidence="4" id="KW-0472">Membrane</keyword>
<dbReference type="AlphaFoldDB" id="A0A7R7ID21"/>
<dbReference type="PANTHER" id="PTHR43531">
    <property type="entry name" value="PROTEIN ICFG"/>
    <property type="match status" value="1"/>
</dbReference>
<evidence type="ECO:0000313" key="8">
    <source>
        <dbReference type="Proteomes" id="UP000595897"/>
    </source>
</evidence>
<dbReference type="Pfam" id="PF12729">
    <property type="entry name" value="4HB_MCP_1"/>
    <property type="match status" value="1"/>
</dbReference>
<evidence type="ECO:0000313" key="7">
    <source>
        <dbReference type="EMBL" id="BCN30559.1"/>
    </source>
</evidence>
<dbReference type="GO" id="GO:0007165">
    <property type="term" value="P:signal transduction"/>
    <property type="evidence" value="ECO:0007669"/>
    <property type="project" value="UniProtKB-KW"/>
</dbReference>
<sequence length="566" mass="61939">MKVINNLKIGTRLLAGFIFLALIAGVTGAVGIYGIDKVDDLNQKMYTYMTVPFAELVTLTDDFQGMRISARDLFLKPTKEKENLIAEFKQYSNDFDETVDSFSTTLLTSEGKTHVKELINNKEEYVKKIEGVIVLINQGKEKEAYEYMNATTYASKIEKSLSEVVKLKKNLAKSNSKENIEIAQSVARTAIIIIIIGIGMALLLGIMISKSISKPIRKLVHLSERIADGDLNVEVNINSKDEIGNLAHAFRKMADNLNEVMGNISIASNQVATGARQISDSSISLSQGATEQASAIEELTASMEEIAAQTRQNASNAATANELANVAQENAMIGNNKMSDMQYAMSEINESSNNISKIIKVIDEIAFQTNILALNAAVEAARAGQHGKGFAVVAEEVRNLAARSADAAKETTIMIEGAIKKVEDGTEIANETAKSLKKIVDGVQKAARLVEEIAVASNEQSQGIEQVNQGIIQVSSVIQSNSSSSEEGAAASEELSSQAELLKEQVLRFKLRNQKRHRNEYENSDKIPDNVLKALNNFEKKNSLESNNIDRNGTRIFLNDNEFGKY</sequence>
<dbReference type="GO" id="GO:0006935">
    <property type="term" value="P:chemotaxis"/>
    <property type="evidence" value="ECO:0007669"/>
    <property type="project" value="UniProtKB-KW"/>
</dbReference>
<dbReference type="PANTHER" id="PTHR43531:SF11">
    <property type="entry name" value="METHYL-ACCEPTING CHEMOTAXIS PROTEIN 3"/>
    <property type="match status" value="1"/>
</dbReference>
<protein>
    <submittedName>
        <fullName evidence="7">Methyl-accepting chemotaxis protein</fullName>
    </submittedName>
</protein>
<accession>A0A7R7ID21</accession>
<dbReference type="InterPro" id="IPR004090">
    <property type="entry name" value="Chemotax_Me-accpt_rcpt"/>
</dbReference>
<dbReference type="Proteomes" id="UP000595897">
    <property type="component" value="Chromosome"/>
</dbReference>
<dbReference type="SMART" id="SM00283">
    <property type="entry name" value="MA"/>
    <property type="match status" value="1"/>
</dbReference>
<dbReference type="PROSITE" id="PS50111">
    <property type="entry name" value="CHEMOTAXIS_TRANSDUC_2"/>
    <property type="match status" value="1"/>
</dbReference>
<keyword evidence="1" id="KW-0145">Chemotaxis</keyword>
<dbReference type="SUPFAM" id="SSF58104">
    <property type="entry name" value="Methyl-accepting chemotaxis protein (MCP) signaling domain"/>
    <property type="match status" value="1"/>
</dbReference>
<proteinExistence type="inferred from homology"/>
<feature type="domain" description="HAMP" evidence="6">
    <location>
        <begin position="210"/>
        <end position="262"/>
    </location>
</feature>
<dbReference type="InterPro" id="IPR024478">
    <property type="entry name" value="HlyB_4HB_MCP"/>
</dbReference>
<dbReference type="FunFam" id="1.10.287.950:FF:000001">
    <property type="entry name" value="Methyl-accepting chemotaxis sensory transducer"/>
    <property type="match status" value="1"/>
</dbReference>
<name>A0A7R7ID21_9FIRM</name>
<dbReference type="CDD" id="cd11386">
    <property type="entry name" value="MCP_signal"/>
    <property type="match status" value="1"/>
</dbReference>
<dbReference type="EMBL" id="AP024169">
    <property type="protein sequence ID" value="BCN30559.1"/>
    <property type="molecule type" value="Genomic_DNA"/>
</dbReference>